<dbReference type="Ensembl" id="ENSCINT00000036120.1">
    <property type="protein sequence ID" value="ENSCINP00000035235.1"/>
    <property type="gene ID" value="ENSCING00000018966.1"/>
</dbReference>
<reference evidence="5" key="1">
    <citation type="journal article" date="2002" name="Science">
        <title>The draft genome of Ciona intestinalis: insights into chordate and vertebrate origins.</title>
        <authorList>
            <person name="Dehal P."/>
            <person name="Satou Y."/>
            <person name="Campbell R.K."/>
            <person name="Chapman J."/>
            <person name="Degnan B."/>
            <person name="De Tomaso A."/>
            <person name="Davidson B."/>
            <person name="Di Gregorio A."/>
            <person name="Gelpke M."/>
            <person name="Goodstein D.M."/>
            <person name="Harafuji N."/>
            <person name="Hastings K.E."/>
            <person name="Ho I."/>
            <person name="Hotta K."/>
            <person name="Huang W."/>
            <person name="Kawashima T."/>
            <person name="Lemaire P."/>
            <person name="Martinez D."/>
            <person name="Meinertzhagen I.A."/>
            <person name="Necula S."/>
            <person name="Nonaka M."/>
            <person name="Putnam N."/>
            <person name="Rash S."/>
            <person name="Saiga H."/>
            <person name="Satake M."/>
            <person name="Terry A."/>
            <person name="Yamada L."/>
            <person name="Wang H.G."/>
            <person name="Awazu S."/>
            <person name="Azumi K."/>
            <person name="Boore J."/>
            <person name="Branno M."/>
            <person name="Chin-Bow S."/>
            <person name="DeSantis R."/>
            <person name="Doyle S."/>
            <person name="Francino P."/>
            <person name="Keys D.N."/>
            <person name="Haga S."/>
            <person name="Hayashi H."/>
            <person name="Hino K."/>
            <person name="Imai K.S."/>
            <person name="Inaba K."/>
            <person name="Kano S."/>
            <person name="Kobayashi K."/>
            <person name="Kobayashi M."/>
            <person name="Lee B.I."/>
            <person name="Makabe K.W."/>
            <person name="Manohar C."/>
            <person name="Matassi G."/>
            <person name="Medina M."/>
            <person name="Mochizuki Y."/>
            <person name="Mount S."/>
            <person name="Morishita T."/>
            <person name="Miura S."/>
            <person name="Nakayama A."/>
            <person name="Nishizaka S."/>
            <person name="Nomoto H."/>
            <person name="Ohta F."/>
            <person name="Oishi K."/>
            <person name="Rigoutsos I."/>
            <person name="Sano M."/>
            <person name="Sasaki A."/>
            <person name="Sasakura Y."/>
            <person name="Shoguchi E."/>
            <person name="Shin-i T."/>
            <person name="Spagnuolo A."/>
            <person name="Stainier D."/>
            <person name="Suzuki M.M."/>
            <person name="Tassy O."/>
            <person name="Takatori N."/>
            <person name="Tokuoka M."/>
            <person name="Yagi K."/>
            <person name="Yoshizaki F."/>
            <person name="Wada S."/>
            <person name="Zhang C."/>
            <person name="Hyatt P.D."/>
            <person name="Larimer F."/>
            <person name="Detter C."/>
            <person name="Doggett N."/>
            <person name="Glavina T."/>
            <person name="Hawkins T."/>
            <person name="Richardson P."/>
            <person name="Lucas S."/>
            <person name="Kohara Y."/>
            <person name="Levine M."/>
            <person name="Satoh N."/>
            <person name="Rokhsar D.S."/>
        </authorList>
    </citation>
    <scope>NUCLEOTIDE SEQUENCE [LARGE SCALE GENOMIC DNA]</scope>
</reference>
<dbReference type="GeneTree" id="ENSGT00940000154171"/>
<dbReference type="Proteomes" id="UP000008144">
    <property type="component" value="Chromosome 3"/>
</dbReference>
<reference evidence="4" key="2">
    <citation type="journal article" date="2008" name="Genome Biol.">
        <title>Improved genome assembly and evidence-based global gene model set for the chordate Ciona intestinalis: new insight into intron and operon populations.</title>
        <authorList>
            <person name="Satou Y."/>
            <person name="Mineta K."/>
            <person name="Ogasawara M."/>
            <person name="Sasakura Y."/>
            <person name="Shoguchi E."/>
            <person name="Ueno K."/>
            <person name="Yamada L."/>
            <person name="Matsumoto J."/>
            <person name="Wasserscheid J."/>
            <person name="Dewar K."/>
            <person name="Wiley G.B."/>
            <person name="Macmil S.L."/>
            <person name="Roe B.A."/>
            <person name="Zeller R.W."/>
            <person name="Hastings K.E."/>
            <person name="Lemaire P."/>
            <person name="Lindquist E."/>
            <person name="Endo T."/>
            <person name="Hotta K."/>
            <person name="Inaba K."/>
        </authorList>
    </citation>
    <scope>NUCLEOTIDE SEQUENCE [LARGE SCALE GENOMIC DNA]</scope>
    <source>
        <strain evidence="4">wild type</strain>
    </source>
</reference>
<dbReference type="InterPro" id="IPR008984">
    <property type="entry name" value="SMAD_FHA_dom_sf"/>
</dbReference>
<reference evidence="4" key="3">
    <citation type="submission" date="2025-08" db="UniProtKB">
        <authorList>
            <consortium name="Ensembl"/>
        </authorList>
    </citation>
    <scope>IDENTIFICATION</scope>
</reference>
<keyword evidence="1" id="KW-0175">Coiled coil</keyword>
<feature type="coiled-coil region" evidence="1">
    <location>
        <begin position="325"/>
        <end position="352"/>
    </location>
</feature>
<dbReference type="EMBL" id="EAAA01001706">
    <property type="status" value="NOT_ANNOTATED_CDS"/>
    <property type="molecule type" value="Genomic_DNA"/>
</dbReference>
<feature type="domain" description="FHA" evidence="3">
    <location>
        <begin position="19"/>
        <end position="81"/>
    </location>
</feature>
<evidence type="ECO:0000256" key="1">
    <source>
        <dbReference type="SAM" id="Coils"/>
    </source>
</evidence>
<feature type="compositionally biased region" description="Basic and acidic residues" evidence="2">
    <location>
        <begin position="153"/>
        <end position="165"/>
    </location>
</feature>
<reference evidence="4" key="4">
    <citation type="submission" date="2025-09" db="UniProtKB">
        <authorList>
            <consortium name="Ensembl"/>
        </authorList>
    </citation>
    <scope>IDENTIFICATION</scope>
</reference>
<dbReference type="HOGENOM" id="CLU_045491_0_0_1"/>
<dbReference type="Gene3D" id="2.60.200.20">
    <property type="match status" value="1"/>
</dbReference>
<proteinExistence type="predicted"/>
<name>H2Y001_CIOIN</name>
<dbReference type="SUPFAM" id="SSF49879">
    <property type="entry name" value="SMAD/FHA domain"/>
    <property type="match status" value="1"/>
</dbReference>
<dbReference type="InterPro" id="IPR052642">
    <property type="entry name" value="CC-FHA_domain"/>
</dbReference>
<dbReference type="Pfam" id="PF00498">
    <property type="entry name" value="FHA"/>
    <property type="match status" value="1"/>
</dbReference>
<dbReference type="AlphaFoldDB" id="H2Y001"/>
<feature type="compositionally biased region" description="Low complexity" evidence="2">
    <location>
        <begin position="119"/>
        <end position="133"/>
    </location>
</feature>
<organism evidence="4 5">
    <name type="scientific">Ciona intestinalis</name>
    <name type="common">Transparent sea squirt</name>
    <name type="synonym">Ascidia intestinalis</name>
    <dbReference type="NCBI Taxonomy" id="7719"/>
    <lineage>
        <taxon>Eukaryota</taxon>
        <taxon>Metazoa</taxon>
        <taxon>Chordata</taxon>
        <taxon>Tunicata</taxon>
        <taxon>Ascidiacea</taxon>
        <taxon>Phlebobranchia</taxon>
        <taxon>Cionidae</taxon>
        <taxon>Ciona</taxon>
    </lineage>
</organism>
<protein>
    <recommendedName>
        <fullName evidence="3">FHA domain-containing protein</fullName>
    </recommendedName>
</protein>
<dbReference type="PROSITE" id="PS50006">
    <property type="entry name" value="FHA_DOMAIN"/>
    <property type="match status" value="1"/>
</dbReference>
<dbReference type="InParanoid" id="H2Y001"/>
<feature type="coiled-coil region" evidence="1">
    <location>
        <begin position="248"/>
        <end position="282"/>
    </location>
</feature>
<sequence length="353" mass="39958">MRGYLRSPGHMYYLDTDVTSVGRGSGLKPPDQLKNVGAHIPLGSGKVEHFHAVVEKRAQENCFILVDMNTAYGTYVNEHRIQNGAVRLAPGDVVRFGHGGIPHEFNLVMEDKDEDGKNSSRTSSASESAHSPSSPLPFNINLSLKMAGPGRSSQEEKQEAWRSSENKSVQKVKIKCNNIHSRYVSMLREKEQRLLHMGDEIMRLSVLEGECKRKDGVISELRGKLNHSEQSLMKDRKLVEMGDEISRLAVYERECERKDRLVATLRDQVAKLEVNAREHLDQIRTEHDLPVPATEKLEDTRKELNLSSGLVQSLQRNGHSREQKIKKVTAQLEKSKQDYHEAKEQIHALSNKI</sequence>
<evidence type="ECO:0000256" key="2">
    <source>
        <dbReference type="SAM" id="MobiDB-lite"/>
    </source>
</evidence>
<dbReference type="OMA" id="MEDEIRH"/>
<evidence type="ECO:0000259" key="3">
    <source>
        <dbReference type="PROSITE" id="PS50006"/>
    </source>
</evidence>
<evidence type="ECO:0000313" key="5">
    <source>
        <dbReference type="Proteomes" id="UP000008144"/>
    </source>
</evidence>
<accession>H2Y001</accession>
<dbReference type="PANTHER" id="PTHR18853">
    <property type="entry name" value="FORKHEAD-ASSOCIATED DOMAIN-CONTAINING PROTEIN 1-RELATED"/>
    <property type="match status" value="1"/>
</dbReference>
<dbReference type="InterPro" id="IPR000253">
    <property type="entry name" value="FHA_dom"/>
</dbReference>
<evidence type="ECO:0000313" key="4">
    <source>
        <dbReference type="Ensembl" id="ENSCINP00000035235.1"/>
    </source>
</evidence>
<keyword evidence="5" id="KW-1185">Reference proteome</keyword>
<dbReference type="PANTHER" id="PTHR18853:SF10">
    <property type="entry name" value="FHA DOMAIN-CONTAINING PROTEIN"/>
    <property type="match status" value="1"/>
</dbReference>
<feature type="region of interest" description="Disordered" evidence="2">
    <location>
        <begin position="112"/>
        <end position="167"/>
    </location>
</feature>